<keyword evidence="5" id="KW-0496">Mitochondrion</keyword>
<dbReference type="PANTHER" id="PTHR28184">
    <property type="entry name" value="MITOCHONDRIAL HOMOLOGOUS RECOMBINATION PROTEIN 1"/>
    <property type="match status" value="1"/>
</dbReference>
<evidence type="ECO:0000256" key="8">
    <source>
        <dbReference type="ARBA" id="ARBA00035185"/>
    </source>
</evidence>
<dbReference type="InParanoid" id="A0A218Z7S6"/>
<dbReference type="GO" id="GO:0005840">
    <property type="term" value="C:ribosome"/>
    <property type="evidence" value="ECO:0007669"/>
    <property type="project" value="UniProtKB-KW"/>
</dbReference>
<feature type="region of interest" description="Disordered" evidence="9">
    <location>
        <begin position="137"/>
        <end position="158"/>
    </location>
</feature>
<keyword evidence="4" id="KW-0805">Transcription regulation</keyword>
<evidence type="ECO:0000256" key="1">
    <source>
        <dbReference type="ARBA" id="ARBA00004173"/>
    </source>
</evidence>
<accession>A0A218Z7S6</accession>
<dbReference type="GO" id="GO:0000150">
    <property type="term" value="F:DNA strand exchange activity"/>
    <property type="evidence" value="ECO:0007669"/>
    <property type="project" value="InterPro"/>
</dbReference>
<evidence type="ECO:0000313" key="11">
    <source>
        <dbReference type="Proteomes" id="UP000242519"/>
    </source>
</evidence>
<reference evidence="10 11" key="1">
    <citation type="submission" date="2017-04" db="EMBL/GenBank/DDBJ databases">
        <title>Draft genome sequence of Marssonina coronaria NL1: causal agent of apple blotch.</title>
        <authorList>
            <person name="Cheng Q."/>
        </authorList>
    </citation>
    <scope>NUCLEOTIDE SEQUENCE [LARGE SCALE GENOMIC DNA]</scope>
    <source>
        <strain evidence="10 11">NL1</strain>
    </source>
</reference>
<dbReference type="GO" id="GO:0005739">
    <property type="term" value="C:mitochondrion"/>
    <property type="evidence" value="ECO:0007669"/>
    <property type="project" value="UniProtKB-SubCell"/>
</dbReference>
<dbReference type="Proteomes" id="UP000242519">
    <property type="component" value="Unassembled WGS sequence"/>
</dbReference>
<evidence type="ECO:0000256" key="7">
    <source>
        <dbReference type="ARBA" id="ARBA00023274"/>
    </source>
</evidence>
<dbReference type="EMBL" id="MZNU01000142">
    <property type="protein sequence ID" value="OWP04038.1"/>
    <property type="molecule type" value="Genomic_DNA"/>
</dbReference>
<feature type="compositionally biased region" description="Basic and acidic residues" evidence="9">
    <location>
        <begin position="313"/>
        <end position="328"/>
    </location>
</feature>
<dbReference type="Pfam" id="PF12829">
    <property type="entry name" value="Mhr1"/>
    <property type="match status" value="1"/>
</dbReference>
<evidence type="ECO:0000256" key="2">
    <source>
        <dbReference type="ARBA" id="ARBA00010741"/>
    </source>
</evidence>
<dbReference type="PANTHER" id="PTHR28184:SF1">
    <property type="entry name" value="LARGE RIBOSOMAL SUBUNIT PROTEIN ML67"/>
    <property type="match status" value="1"/>
</dbReference>
<evidence type="ECO:0000256" key="9">
    <source>
        <dbReference type="SAM" id="MobiDB-lite"/>
    </source>
</evidence>
<evidence type="ECO:0000313" key="10">
    <source>
        <dbReference type="EMBL" id="OWP04038.1"/>
    </source>
</evidence>
<dbReference type="InterPro" id="IPR024629">
    <property type="entry name" value="Ribosomal_mL67"/>
</dbReference>
<sequence length="470" mass="52289">MRLKQINPGELARRAQQASESVVISQAAKIAARRANPNPSTVTAKPEHGQHIFVLNHLQKNHVVYSLTKVLNNNAALAQLPFNGKKSVPAAIRKDLWHPMAQIKFPEGSGAIGLSTFQKLREYRKRHELEWGDEIYYDPDKEHKGDEERKGGVRSRKDRNKMICDQKANSIADIAAVLNRLAAPGTTVALPEEDGEGEGDLPLQDGAVAKAGEVKAAKGKPLLNIGLVGEGSGTQVEILWRDLHDAEFASTWESNIEHGLLPTTSEEKQRPAQGRLRPEAPAIRRELEADSGTEKREASSKLEKDAATASKQARVEVMPEEKRAEYRGEGLATRQGQEKKRLAREAYIRKQAESKAKWLAMTEEERLERKRVHAARKLARIKAMEESQQLMPSSGAAVLTTGASRVRKRMAREVYIRKQAESKAKWNALTEEQRQAMRNTAAARKKAAVEAQAIKQAEKEAFGGLNEEKR</sequence>
<dbReference type="GO" id="GO:0003697">
    <property type="term" value="F:single-stranded DNA binding"/>
    <property type="evidence" value="ECO:0007669"/>
    <property type="project" value="InterPro"/>
</dbReference>
<dbReference type="OrthoDB" id="5333655at2759"/>
<evidence type="ECO:0000256" key="6">
    <source>
        <dbReference type="ARBA" id="ARBA00023163"/>
    </source>
</evidence>
<keyword evidence="6" id="KW-0804">Transcription</keyword>
<dbReference type="STRING" id="503106.A0A218Z7S6"/>
<keyword evidence="11" id="KW-1185">Reference proteome</keyword>
<name>A0A218Z7S6_9HELO</name>
<organism evidence="10 11">
    <name type="scientific">Diplocarpon coronariae</name>
    <dbReference type="NCBI Taxonomy" id="2795749"/>
    <lineage>
        <taxon>Eukaryota</taxon>
        <taxon>Fungi</taxon>
        <taxon>Dikarya</taxon>
        <taxon>Ascomycota</taxon>
        <taxon>Pezizomycotina</taxon>
        <taxon>Leotiomycetes</taxon>
        <taxon>Helotiales</taxon>
        <taxon>Drepanopezizaceae</taxon>
        <taxon>Diplocarpon</taxon>
    </lineage>
</organism>
<comment type="similarity">
    <text evidence="2">Belongs to the mitochondrion-specific ribosomal protein mL67 family.</text>
</comment>
<keyword evidence="7" id="KW-0687">Ribonucleoprotein</keyword>
<evidence type="ECO:0000256" key="5">
    <source>
        <dbReference type="ARBA" id="ARBA00023128"/>
    </source>
</evidence>
<comment type="caution">
    <text evidence="10">The sequence shown here is derived from an EMBL/GenBank/DDBJ whole genome shotgun (WGS) entry which is preliminary data.</text>
</comment>
<keyword evidence="3" id="KW-0689">Ribosomal protein</keyword>
<protein>
    <recommendedName>
        <fullName evidence="8">Large ribosomal subunit protein mL67</fullName>
    </recommendedName>
</protein>
<dbReference type="GO" id="GO:1990904">
    <property type="term" value="C:ribonucleoprotein complex"/>
    <property type="evidence" value="ECO:0007669"/>
    <property type="project" value="UniProtKB-KW"/>
</dbReference>
<feature type="region of interest" description="Disordered" evidence="9">
    <location>
        <begin position="257"/>
        <end position="337"/>
    </location>
</feature>
<gene>
    <name evidence="10" type="ORF">B2J93_8419</name>
</gene>
<proteinExistence type="inferred from homology"/>
<dbReference type="AlphaFoldDB" id="A0A218Z7S6"/>
<evidence type="ECO:0000256" key="4">
    <source>
        <dbReference type="ARBA" id="ARBA00023015"/>
    </source>
</evidence>
<comment type="subcellular location">
    <subcellularLocation>
        <location evidence="1">Mitochondrion</location>
    </subcellularLocation>
</comment>
<dbReference type="GO" id="GO:0003735">
    <property type="term" value="F:structural constituent of ribosome"/>
    <property type="evidence" value="ECO:0007669"/>
    <property type="project" value="TreeGrafter"/>
</dbReference>
<feature type="compositionally biased region" description="Basic and acidic residues" evidence="9">
    <location>
        <begin position="265"/>
        <end position="306"/>
    </location>
</feature>
<evidence type="ECO:0000256" key="3">
    <source>
        <dbReference type="ARBA" id="ARBA00022980"/>
    </source>
</evidence>
<feature type="compositionally biased region" description="Basic and acidic residues" evidence="9">
    <location>
        <begin position="138"/>
        <end position="151"/>
    </location>
</feature>